<evidence type="ECO:0000256" key="3">
    <source>
        <dbReference type="ARBA" id="ARBA00023125"/>
    </source>
</evidence>
<dbReference type="Pfam" id="PF00319">
    <property type="entry name" value="SRF-TF"/>
    <property type="match status" value="1"/>
</dbReference>
<evidence type="ECO:0000256" key="4">
    <source>
        <dbReference type="ARBA" id="ARBA00023163"/>
    </source>
</evidence>
<comment type="caution">
    <text evidence="8">The sequence shown here is derived from an EMBL/GenBank/DDBJ whole genome shotgun (WGS) entry which is preliminary data.</text>
</comment>
<evidence type="ECO:0000256" key="5">
    <source>
        <dbReference type="ARBA" id="ARBA00023242"/>
    </source>
</evidence>
<dbReference type="EMBL" id="VEPZ02001137">
    <property type="protein sequence ID" value="KAE8692229.1"/>
    <property type="molecule type" value="Genomic_DNA"/>
</dbReference>
<evidence type="ECO:0000313" key="8">
    <source>
        <dbReference type="EMBL" id="KAE8692229.1"/>
    </source>
</evidence>
<keyword evidence="4" id="KW-0804">Transcription</keyword>
<organism evidence="8 9">
    <name type="scientific">Hibiscus syriacus</name>
    <name type="common">Rose of Sharon</name>
    <dbReference type="NCBI Taxonomy" id="106335"/>
    <lineage>
        <taxon>Eukaryota</taxon>
        <taxon>Viridiplantae</taxon>
        <taxon>Streptophyta</taxon>
        <taxon>Embryophyta</taxon>
        <taxon>Tracheophyta</taxon>
        <taxon>Spermatophyta</taxon>
        <taxon>Magnoliopsida</taxon>
        <taxon>eudicotyledons</taxon>
        <taxon>Gunneridae</taxon>
        <taxon>Pentapetalae</taxon>
        <taxon>rosids</taxon>
        <taxon>malvids</taxon>
        <taxon>Malvales</taxon>
        <taxon>Malvaceae</taxon>
        <taxon>Malvoideae</taxon>
        <taxon>Hibiscus</taxon>
    </lineage>
</organism>
<feature type="domain" description="MADS-box" evidence="7">
    <location>
        <begin position="1"/>
        <end position="53"/>
    </location>
</feature>
<comment type="subcellular location">
    <subcellularLocation>
        <location evidence="1">Nucleus</location>
    </subcellularLocation>
</comment>
<evidence type="ECO:0000259" key="7">
    <source>
        <dbReference type="PROSITE" id="PS50066"/>
    </source>
</evidence>
<keyword evidence="5" id="KW-0539">Nucleus</keyword>
<dbReference type="SMART" id="SM00432">
    <property type="entry name" value="MADS"/>
    <property type="match status" value="1"/>
</dbReference>
<accession>A0A6A2ZLQ9</accession>
<reference evidence="8" key="1">
    <citation type="submission" date="2019-09" db="EMBL/GenBank/DDBJ databases">
        <title>Draft genome information of white flower Hibiscus syriacus.</title>
        <authorList>
            <person name="Kim Y.-M."/>
        </authorList>
    </citation>
    <scope>NUCLEOTIDE SEQUENCE [LARGE SCALE GENOMIC DNA]</scope>
    <source>
        <strain evidence="8">YM2019G1</strain>
    </source>
</reference>
<dbReference type="PANTHER" id="PTHR48019">
    <property type="entry name" value="SERUM RESPONSE FACTOR HOMOLOG"/>
    <property type="match status" value="1"/>
</dbReference>
<evidence type="ECO:0000256" key="1">
    <source>
        <dbReference type="ARBA" id="ARBA00004123"/>
    </source>
</evidence>
<dbReference type="SUPFAM" id="SSF55455">
    <property type="entry name" value="SRF-like"/>
    <property type="match status" value="1"/>
</dbReference>
<evidence type="ECO:0000256" key="2">
    <source>
        <dbReference type="ARBA" id="ARBA00023015"/>
    </source>
</evidence>
<evidence type="ECO:0000256" key="6">
    <source>
        <dbReference type="SAM" id="MobiDB-lite"/>
    </source>
</evidence>
<dbReference type="GO" id="GO:0003677">
    <property type="term" value="F:DNA binding"/>
    <property type="evidence" value="ECO:0007669"/>
    <property type="project" value="UniProtKB-KW"/>
</dbReference>
<keyword evidence="3" id="KW-0238">DNA-binding</keyword>
<keyword evidence="2" id="KW-0805">Transcription regulation</keyword>
<keyword evidence="9" id="KW-1185">Reference proteome</keyword>
<dbReference type="PROSITE" id="PS50066">
    <property type="entry name" value="MADS_BOX_2"/>
    <property type="match status" value="1"/>
</dbReference>
<evidence type="ECO:0000313" key="9">
    <source>
        <dbReference type="Proteomes" id="UP000436088"/>
    </source>
</evidence>
<dbReference type="AlphaFoldDB" id="A0A6A2ZLQ9"/>
<feature type="region of interest" description="Disordered" evidence="6">
    <location>
        <begin position="69"/>
        <end position="89"/>
    </location>
</feature>
<dbReference type="Proteomes" id="UP000436088">
    <property type="component" value="Unassembled WGS sequence"/>
</dbReference>
<dbReference type="GO" id="GO:0046983">
    <property type="term" value="F:protein dimerization activity"/>
    <property type="evidence" value="ECO:0007669"/>
    <property type="project" value="InterPro"/>
</dbReference>
<proteinExistence type="predicted"/>
<dbReference type="Gene3D" id="3.40.1810.10">
    <property type="entry name" value="Transcription factor, MADS-box"/>
    <property type="match status" value="1"/>
</dbReference>
<dbReference type="PRINTS" id="PR00404">
    <property type="entry name" value="MADSDOMAIN"/>
</dbReference>
<protein>
    <recommendedName>
        <fullName evidence="7">MADS-box domain-containing protein</fullName>
    </recommendedName>
</protein>
<dbReference type="InterPro" id="IPR036879">
    <property type="entry name" value="TF_MADSbox_sf"/>
</dbReference>
<dbReference type="GO" id="GO:0005634">
    <property type="term" value="C:nucleus"/>
    <property type="evidence" value="ECO:0007669"/>
    <property type="project" value="UniProtKB-SubCell"/>
</dbReference>
<sequence>MSMDSEKASNIAASRRRRSLFKKAVELATLCGARVAIVSISQNGKVFSFPGSDSVIDIYYKFKESPHSDMRPMISKKRPSTESADDDATTIEMISKRRAIMEREEDDGVIEKDEELGSHVAAAGASMNQSLLDLT</sequence>
<gene>
    <name evidence="8" type="ORF">F3Y22_tig00110847pilonHSYRG00037</name>
</gene>
<name>A0A6A2ZLQ9_HIBSY</name>
<dbReference type="InterPro" id="IPR002100">
    <property type="entry name" value="TF_MADSbox"/>
</dbReference>
<dbReference type="InterPro" id="IPR050142">
    <property type="entry name" value="MADS-box/MEF2_TF"/>
</dbReference>